<gene>
    <name evidence="1" type="ordered locus">Aflv_1420</name>
</gene>
<reference evidence="1 2" key="1">
    <citation type="journal article" date="2008" name="Genome Biol.">
        <title>Encapsulated in silica: genome, proteome and physiology of the thermophilic bacterium Anoxybacillus flavithermus WK1.</title>
        <authorList>
            <person name="Saw J.H."/>
            <person name="Mountain B.W."/>
            <person name="Feng L."/>
            <person name="Omelchenko M.V."/>
            <person name="Hou S."/>
            <person name="Saito J.A."/>
            <person name="Stott M.B."/>
            <person name="Li D."/>
            <person name="Zhao G."/>
            <person name="Wu J."/>
            <person name="Galperin M.Y."/>
            <person name="Koonin E.V."/>
            <person name="Makarova K.S."/>
            <person name="Wolf Y.I."/>
            <person name="Rigden D.J."/>
            <person name="Dunfield P.F."/>
            <person name="Wang L."/>
            <person name="Alam M."/>
        </authorList>
    </citation>
    <scope>NUCLEOTIDE SEQUENCE [LARGE SCALE GENOMIC DNA]</scope>
    <source>
        <strain evidence="2">DSM 21510 / WK1</strain>
    </source>
</reference>
<proteinExistence type="predicted"/>
<dbReference type="STRING" id="491915.Aflv_1420"/>
<dbReference type="HOGENOM" id="CLU_2875889_0_0_9"/>
<dbReference type="Proteomes" id="UP000000742">
    <property type="component" value="Chromosome"/>
</dbReference>
<dbReference type="EMBL" id="CP000922">
    <property type="protein sequence ID" value="ACJ33788.1"/>
    <property type="molecule type" value="Genomic_DNA"/>
</dbReference>
<dbReference type="PATRIC" id="fig|491915.6.peg.1461"/>
<accession>B7GI07</accession>
<evidence type="ECO:0000313" key="2">
    <source>
        <dbReference type="Proteomes" id="UP000000742"/>
    </source>
</evidence>
<organism evidence="1 2">
    <name type="scientific">Anoxybacillus flavithermus (strain DSM 21510 / WK1)</name>
    <dbReference type="NCBI Taxonomy" id="491915"/>
    <lineage>
        <taxon>Bacteria</taxon>
        <taxon>Bacillati</taxon>
        <taxon>Bacillota</taxon>
        <taxon>Bacilli</taxon>
        <taxon>Bacillales</taxon>
        <taxon>Anoxybacillaceae</taxon>
        <taxon>Anoxybacillus</taxon>
    </lineage>
</organism>
<dbReference type="KEGG" id="afl:Aflv_1420"/>
<evidence type="ECO:0000313" key="1">
    <source>
        <dbReference type="EMBL" id="ACJ33788.1"/>
    </source>
</evidence>
<protein>
    <submittedName>
        <fullName evidence="1">Uncharacterized protein</fullName>
    </submittedName>
</protein>
<sequence>MRKGGKLHFYKNLFSSIFDDDLGRGICGRKNCDSELASDFRGVFSLFCVSPKKEAMSKKNIRA</sequence>
<dbReference type="AlphaFoldDB" id="B7GI07"/>
<name>B7GI07_ANOFW</name>